<dbReference type="OrthoDB" id="1918879at2759"/>
<keyword evidence="3" id="KW-1185">Reference proteome</keyword>
<evidence type="ECO:0000313" key="3">
    <source>
        <dbReference type="Proteomes" id="UP000029121"/>
    </source>
</evidence>
<evidence type="ECO:0000313" key="2">
    <source>
        <dbReference type="EMBL" id="EOA27092.1"/>
    </source>
</evidence>
<reference evidence="3" key="1">
    <citation type="journal article" date="2013" name="Nat. Genet.">
        <title>The Capsella rubella genome and the genomic consequences of rapid mating system evolution.</title>
        <authorList>
            <person name="Slotte T."/>
            <person name="Hazzouri K.M."/>
            <person name="Agren J.A."/>
            <person name="Koenig D."/>
            <person name="Maumus F."/>
            <person name="Guo Y.L."/>
            <person name="Steige K."/>
            <person name="Platts A.E."/>
            <person name="Escobar J.S."/>
            <person name="Newman L.K."/>
            <person name="Wang W."/>
            <person name="Mandakova T."/>
            <person name="Vello E."/>
            <person name="Smith L.M."/>
            <person name="Henz S.R."/>
            <person name="Steffen J."/>
            <person name="Takuno S."/>
            <person name="Brandvain Y."/>
            <person name="Coop G."/>
            <person name="Andolfatto P."/>
            <person name="Hu T.T."/>
            <person name="Blanchette M."/>
            <person name="Clark R.M."/>
            <person name="Quesneville H."/>
            <person name="Nordborg M."/>
            <person name="Gaut B.S."/>
            <person name="Lysak M.A."/>
            <person name="Jenkins J."/>
            <person name="Grimwood J."/>
            <person name="Chapman J."/>
            <person name="Prochnik S."/>
            <person name="Shu S."/>
            <person name="Rokhsar D."/>
            <person name="Schmutz J."/>
            <person name="Weigel D."/>
            <person name="Wright S.I."/>
        </authorList>
    </citation>
    <scope>NUCLEOTIDE SEQUENCE [LARGE SCALE GENOMIC DNA]</scope>
    <source>
        <strain evidence="3">cv. Monte Gargano</strain>
    </source>
</reference>
<name>R0FVX2_9BRAS</name>
<feature type="compositionally biased region" description="Acidic residues" evidence="1">
    <location>
        <begin position="326"/>
        <end position="347"/>
    </location>
</feature>
<feature type="compositionally biased region" description="Basic and acidic residues" evidence="1">
    <location>
        <begin position="235"/>
        <end position="244"/>
    </location>
</feature>
<proteinExistence type="predicted"/>
<dbReference type="STRING" id="81985.R0FVX2"/>
<feature type="compositionally biased region" description="Basic and acidic residues" evidence="1">
    <location>
        <begin position="373"/>
        <end position="384"/>
    </location>
</feature>
<dbReference type="EMBL" id="KB870808">
    <property type="protein sequence ID" value="EOA27092.1"/>
    <property type="molecule type" value="Genomic_DNA"/>
</dbReference>
<feature type="region of interest" description="Disordered" evidence="1">
    <location>
        <begin position="311"/>
        <end position="384"/>
    </location>
</feature>
<dbReference type="KEGG" id="crb:17888211"/>
<feature type="region of interest" description="Disordered" evidence="1">
    <location>
        <begin position="201"/>
        <end position="290"/>
    </location>
</feature>
<dbReference type="AlphaFoldDB" id="R0FVX2"/>
<protein>
    <submittedName>
        <fullName evidence="2">Uncharacterized protein</fullName>
    </submittedName>
</protein>
<accession>R0FVX2</accession>
<feature type="compositionally biased region" description="Basic and acidic residues" evidence="1">
    <location>
        <begin position="277"/>
        <end position="287"/>
    </location>
</feature>
<evidence type="ECO:0000256" key="1">
    <source>
        <dbReference type="SAM" id="MobiDB-lite"/>
    </source>
</evidence>
<organism evidence="2 3">
    <name type="scientific">Capsella rubella</name>
    <dbReference type="NCBI Taxonomy" id="81985"/>
    <lineage>
        <taxon>Eukaryota</taxon>
        <taxon>Viridiplantae</taxon>
        <taxon>Streptophyta</taxon>
        <taxon>Embryophyta</taxon>
        <taxon>Tracheophyta</taxon>
        <taxon>Spermatophyta</taxon>
        <taxon>Magnoliopsida</taxon>
        <taxon>eudicotyledons</taxon>
        <taxon>Gunneridae</taxon>
        <taxon>Pentapetalae</taxon>
        <taxon>rosids</taxon>
        <taxon>malvids</taxon>
        <taxon>Brassicales</taxon>
        <taxon>Brassicaceae</taxon>
        <taxon>Camelineae</taxon>
        <taxon>Capsella</taxon>
    </lineage>
</organism>
<gene>
    <name evidence="2" type="ORF">CARUB_v10023189mg</name>
</gene>
<feature type="compositionally biased region" description="Acidic residues" evidence="1">
    <location>
        <begin position="354"/>
        <end position="363"/>
    </location>
</feature>
<feature type="compositionally biased region" description="Acidic residues" evidence="1">
    <location>
        <begin position="263"/>
        <end position="276"/>
    </location>
</feature>
<dbReference type="PANTHER" id="PTHR33623">
    <property type="entry name" value="OS04G0572500 PROTEIN"/>
    <property type="match status" value="1"/>
</dbReference>
<dbReference type="Proteomes" id="UP000029121">
    <property type="component" value="Unassembled WGS sequence"/>
</dbReference>
<sequence>MAEKKKKHLHELLEDDQEPFHLNHYIADLRSQMGCSDLRLKKRKSDNVATFPPGLFSCESSCFFAAHKSPDPRKSPLFELRSPGKKKTRDGRVFLQIPARTAAILLDAAARIQKQQSEKAKTNKARTRGNGFGMLGSVLKLLTNRKTKPRLDSADANVICLERGSEPTSSSRSSSSRRERFMEIGDKCFCDSPFHFVLETTTPSSSGHRTPHFTSTATSPARRSTEDEDSDETESLEKERGQEEENKEEEDKEQCSPVSVLDPLEEEEEEEDEDEDHNQHEPDHLDHLSCSFEVVQRAKRRLLKKLRRFEKLAGMDPVELDGKMSEEEDDDEDEDEEDEYEESEEDDNMRIYDSDEEYEDVDEAMARESGCAEEERRKKSDERQKKWRMMNAWKLGVGAEDGVDAVVRKDMREETKEWTRHGGEVEEAVSDLELSIFFFLVDEFSLELVSSSP</sequence>
<dbReference type="eggNOG" id="ENOG502QQBC">
    <property type="taxonomic scope" value="Eukaryota"/>
</dbReference>
<dbReference type="PANTHER" id="PTHR33623:SF13">
    <property type="entry name" value="NUCLEOLIN-LIKE PROTEIN"/>
    <property type="match status" value="1"/>
</dbReference>